<name>A0A9W8QHE2_AKAMU</name>
<feature type="compositionally biased region" description="Pro residues" evidence="1">
    <location>
        <begin position="426"/>
        <end position="439"/>
    </location>
</feature>
<accession>A0A9W8QHE2</accession>
<organism evidence="2 3">
    <name type="scientific">Akanthomyces muscarius</name>
    <name type="common">Entomopathogenic fungus</name>
    <name type="synonym">Lecanicillium muscarium</name>
    <dbReference type="NCBI Taxonomy" id="2231603"/>
    <lineage>
        <taxon>Eukaryota</taxon>
        <taxon>Fungi</taxon>
        <taxon>Dikarya</taxon>
        <taxon>Ascomycota</taxon>
        <taxon>Pezizomycotina</taxon>
        <taxon>Sordariomycetes</taxon>
        <taxon>Hypocreomycetidae</taxon>
        <taxon>Hypocreales</taxon>
        <taxon>Cordycipitaceae</taxon>
        <taxon>Akanthomyces</taxon>
    </lineage>
</organism>
<feature type="compositionally biased region" description="Basic and acidic residues" evidence="1">
    <location>
        <begin position="402"/>
        <end position="425"/>
    </location>
</feature>
<evidence type="ECO:0000313" key="3">
    <source>
        <dbReference type="Proteomes" id="UP001144673"/>
    </source>
</evidence>
<feature type="region of interest" description="Disordered" evidence="1">
    <location>
        <begin position="375"/>
        <end position="446"/>
    </location>
</feature>
<dbReference type="AlphaFoldDB" id="A0A9W8QHE2"/>
<evidence type="ECO:0000313" key="2">
    <source>
        <dbReference type="EMBL" id="KAJ4158461.1"/>
    </source>
</evidence>
<evidence type="ECO:0000256" key="1">
    <source>
        <dbReference type="SAM" id="MobiDB-lite"/>
    </source>
</evidence>
<gene>
    <name evidence="2" type="ORF">LMH87_008985</name>
</gene>
<keyword evidence="3" id="KW-1185">Reference proteome</keyword>
<dbReference type="Proteomes" id="UP001144673">
    <property type="component" value="Unassembled WGS sequence"/>
</dbReference>
<reference evidence="2" key="1">
    <citation type="journal article" date="2023" name="Access Microbiol">
        <title>De-novo genome assembly for Akanthomyces muscarius, a biocontrol agent of insect agricultural pests.</title>
        <authorList>
            <person name="Erdos Z."/>
            <person name="Studholme D.J."/>
            <person name="Raymond B."/>
            <person name="Sharma M."/>
        </authorList>
    </citation>
    <scope>NUCLEOTIDE SEQUENCE</scope>
    <source>
        <strain evidence="2">Ve6</strain>
    </source>
</reference>
<comment type="caution">
    <text evidence="2">The sequence shown here is derived from an EMBL/GenBank/DDBJ whole genome shotgun (WGS) entry which is preliminary data.</text>
</comment>
<protein>
    <submittedName>
        <fullName evidence="2">Uncharacterized protein</fullName>
    </submittedName>
</protein>
<dbReference type="RefSeq" id="XP_056056828.1">
    <property type="nucleotide sequence ID" value="XM_056202246.1"/>
</dbReference>
<dbReference type="GeneID" id="80896144"/>
<dbReference type="KEGG" id="amus:LMH87_008985"/>
<sequence>MPAMKDDPGAAFAALKQPAVDALARILYMKHATTRSKTLASCDTWLKLQRFHIAALHEASIRRQGTLSLMADVFIRGAFSRPHEVLQAQGTAALCRSHRALNPHVLSALMALVTEEATVRADRVRARLQEQKETKQPQQREDVGEEAAERWLRSMSSITVLWMGKTRWEDEMQRALDVSVPQCARHHDCAACKLAVVGGSKQFLMDLRTSLLARRHLHLHDVEGKRTAAAAAPQPPLLRMAEAWIDRCYDARRQRHIRDESDLMVGIVAKLLGAQMSAGGAAESRREEGRGHMRRGWRMPMMELKEGAYVLGGASGRQENDVDNDDEYAEEDGWIAGRWRPRRRTGPREGYSQYLPNSLIIRRVDSIETARATIDSSRAAENAPSASAYRPPVCVSENSNDEDAHGRLDDQSDVRPPRPTTDDHCPPAPPCRPLQPMPPSHRRRSTRLGVDVAAEAGASLNVPDSAGARSSSTTLHSPSSLFTQNKSSEFEQKSDDLMILCEGALY</sequence>
<feature type="compositionally biased region" description="Low complexity" evidence="1">
    <location>
        <begin position="470"/>
        <end position="481"/>
    </location>
</feature>
<proteinExistence type="predicted"/>
<feature type="region of interest" description="Disordered" evidence="1">
    <location>
        <begin position="461"/>
        <end position="493"/>
    </location>
</feature>
<dbReference type="EMBL" id="JAJHUN010000006">
    <property type="protein sequence ID" value="KAJ4158461.1"/>
    <property type="molecule type" value="Genomic_DNA"/>
</dbReference>